<protein>
    <submittedName>
        <fullName evidence="4 5">Uncharacterized protein</fullName>
    </submittedName>
</protein>
<dbReference type="PANTHER" id="PTHR11102:SF147">
    <property type="entry name" value="SEL1L ADAPTOR SUBUNIT OF ERAD E3 UBIQUITIN LIGASE"/>
    <property type="match status" value="1"/>
</dbReference>
<reference evidence="5" key="5">
    <citation type="submission" date="2018-04" db="UniProtKB">
        <authorList>
            <consortium name="EnsemblFungi"/>
        </authorList>
    </citation>
    <scope>IDENTIFICATION</scope>
    <source>
        <strain evidence="5">R3-111a-1</strain>
    </source>
</reference>
<dbReference type="eggNOG" id="KOG1550">
    <property type="taxonomic scope" value="Eukaryota"/>
</dbReference>
<organism evidence="4">
    <name type="scientific">Gaeumannomyces tritici (strain R3-111a-1)</name>
    <name type="common">Wheat and barley take-all root rot fungus</name>
    <name type="synonym">Gaeumannomyces graminis var. tritici</name>
    <dbReference type="NCBI Taxonomy" id="644352"/>
    <lineage>
        <taxon>Eukaryota</taxon>
        <taxon>Fungi</taxon>
        <taxon>Dikarya</taxon>
        <taxon>Ascomycota</taxon>
        <taxon>Pezizomycotina</taxon>
        <taxon>Sordariomycetes</taxon>
        <taxon>Sordariomycetidae</taxon>
        <taxon>Magnaporthales</taxon>
        <taxon>Magnaporthaceae</taxon>
        <taxon>Gaeumannomyces</taxon>
    </lineage>
</organism>
<evidence type="ECO:0000256" key="1">
    <source>
        <dbReference type="ARBA" id="ARBA00038101"/>
    </source>
</evidence>
<sequence length="882" mass="96008">MAMSPDEGVSAEMQEVEHELEEKENLARKQGRRRGSVSPYALEMGMGGSERKARSKNSRFPTPPRSPSSSRSRSRSPSRRRPCLGADDLTARLKNFDMEETAACIKGRNACHDCCVYPRGYSSVYTVQLLLRSSLAGGLILDLRRDSGPWCGVFRSFSGERPAADGAAQRQMLVSSLLLFNQFSPLHIVSYTTFVFSFVFHTTLIFFYTTFFYGAFVFSFVFHTTLIFFYTTFFYGASVSYTTFVFSFVFHTTLIFFYTTFFYGASVLYTTFTPVYYTTFILFFCNLALSTAKPNSAHNGTQGSKPTRFQKMYARSLEIANARRPEVIAACAADMRMPEPQLAPEEDNWDASPEAPTSDSGPCAPAQLLTIEQLQGHYSKSVGSGKAVLAELTKENVDEVDKKLIGLNERILDAPQQQMEQPSGKWHQSRAHVAEEDVGRLARVQNEQIKVEKREVLGLTSARLPSTTRARRTSSAAQAWGAQAGGDNPFAQLWMVYAKADKRWAGADLGVISLELFFRCRGRPGFSLLWLDAHGPEEASIIGTYDVKCQEVEERWPDKCQDGLTITISTTTQPHIFVGTFRLGPHRGIMLISARKYRISRYSDNVEHGSKNIGTTAANIAITAAAITAAVAITTITFPRDFFAAYSNYQILAALNGNSSAMYMLGLMHSTGVGGVAERDQAKALLYYTFAALRSHTRAQMTVAVRHAAGIGTAKKREEACKYYKLVADKAIEWYRSGPPGGMGWASESHRIADGSTVAAATAALASALAAAVAAATTTTATTTATITTTTTAAAAAAATTTAAATITTTTTAAAAAITTTTTAAAAAAATTAAAAAAAFASASEFILCCCEHDFGDFRKWRLQDFRTKRAVIDEVLRASHS</sequence>
<dbReference type="AlphaFoldDB" id="J3NTV6"/>
<feature type="transmembrane region" description="Helical" evidence="3">
    <location>
        <begin position="188"/>
        <end position="208"/>
    </location>
</feature>
<gene>
    <name evidence="5" type="primary">20345163</name>
    <name evidence="4" type="ORF">GGTG_04705</name>
</gene>
<dbReference type="Gene3D" id="1.25.40.10">
    <property type="entry name" value="Tetratricopeptide repeat domain"/>
    <property type="match status" value="1"/>
</dbReference>
<dbReference type="GeneID" id="20345163"/>
<evidence type="ECO:0000313" key="5">
    <source>
        <dbReference type="EnsemblFungi" id="EJT79621"/>
    </source>
</evidence>
<reference evidence="5" key="4">
    <citation type="journal article" date="2015" name="G3 (Bethesda)">
        <title>Genome sequences of three phytopathogenic species of the Magnaporthaceae family of fungi.</title>
        <authorList>
            <person name="Okagaki L.H."/>
            <person name="Nunes C.C."/>
            <person name="Sailsbery J."/>
            <person name="Clay B."/>
            <person name="Brown D."/>
            <person name="John T."/>
            <person name="Oh Y."/>
            <person name="Young N."/>
            <person name="Fitzgerald M."/>
            <person name="Haas B.J."/>
            <person name="Zeng Q."/>
            <person name="Young S."/>
            <person name="Adiconis X."/>
            <person name="Fan L."/>
            <person name="Levin J.Z."/>
            <person name="Mitchell T.K."/>
            <person name="Okubara P.A."/>
            <person name="Farman M.L."/>
            <person name="Kohn L.M."/>
            <person name="Birren B."/>
            <person name="Ma L.-J."/>
            <person name="Dean R.A."/>
        </authorList>
    </citation>
    <scope>NUCLEOTIDE SEQUENCE</scope>
    <source>
        <strain evidence="5">R3-111a-1</strain>
    </source>
</reference>
<reference evidence="4" key="2">
    <citation type="submission" date="2010-07" db="EMBL/GenBank/DDBJ databases">
        <authorList>
            <consortium name="The Broad Institute Genome Sequencing Platform"/>
            <consortium name="Broad Institute Genome Sequencing Center for Infectious Disease"/>
            <person name="Ma L.-J."/>
            <person name="Dead R."/>
            <person name="Young S."/>
            <person name="Zeng Q."/>
            <person name="Koehrsen M."/>
            <person name="Alvarado L."/>
            <person name="Berlin A."/>
            <person name="Chapman S.B."/>
            <person name="Chen Z."/>
            <person name="Freedman E."/>
            <person name="Gellesch M."/>
            <person name="Goldberg J."/>
            <person name="Griggs A."/>
            <person name="Gujja S."/>
            <person name="Heilman E.R."/>
            <person name="Heiman D."/>
            <person name="Hepburn T."/>
            <person name="Howarth C."/>
            <person name="Jen D."/>
            <person name="Larson L."/>
            <person name="Mehta T."/>
            <person name="Neiman D."/>
            <person name="Pearson M."/>
            <person name="Roberts A."/>
            <person name="Saif S."/>
            <person name="Shea T."/>
            <person name="Shenoy N."/>
            <person name="Sisk P."/>
            <person name="Stolte C."/>
            <person name="Sykes S."/>
            <person name="Walk T."/>
            <person name="White J."/>
            <person name="Yandava C."/>
            <person name="Haas B."/>
            <person name="Nusbaum C."/>
            <person name="Birren B."/>
        </authorList>
    </citation>
    <scope>NUCLEOTIDE SEQUENCE</scope>
    <source>
        <strain evidence="4">R3-111a-1</strain>
    </source>
</reference>
<dbReference type="STRING" id="644352.J3NTV6"/>
<keyword evidence="3" id="KW-0472">Membrane</keyword>
<keyword evidence="6" id="KW-1185">Reference proteome</keyword>
<dbReference type="InterPro" id="IPR006597">
    <property type="entry name" value="Sel1-like"/>
</dbReference>
<dbReference type="InterPro" id="IPR050767">
    <property type="entry name" value="Sel1_AlgK"/>
</dbReference>
<dbReference type="HOGENOM" id="CLU_326529_0_0_1"/>
<dbReference type="OrthoDB" id="27934at2759"/>
<dbReference type="SUPFAM" id="SSF81901">
    <property type="entry name" value="HCP-like"/>
    <property type="match status" value="1"/>
</dbReference>
<name>J3NTV6_GAET3</name>
<reference evidence="6" key="1">
    <citation type="submission" date="2010-07" db="EMBL/GenBank/DDBJ databases">
        <title>The genome sequence of Gaeumannomyces graminis var. tritici strain R3-111a-1.</title>
        <authorList>
            <consortium name="The Broad Institute Genome Sequencing Platform"/>
            <person name="Ma L.-J."/>
            <person name="Dead R."/>
            <person name="Young S."/>
            <person name="Zeng Q."/>
            <person name="Koehrsen M."/>
            <person name="Alvarado L."/>
            <person name="Berlin A."/>
            <person name="Chapman S.B."/>
            <person name="Chen Z."/>
            <person name="Freedman E."/>
            <person name="Gellesch M."/>
            <person name="Goldberg J."/>
            <person name="Griggs A."/>
            <person name="Gujja S."/>
            <person name="Heilman E.R."/>
            <person name="Heiman D."/>
            <person name="Hepburn T."/>
            <person name="Howarth C."/>
            <person name="Jen D."/>
            <person name="Larson L."/>
            <person name="Mehta T."/>
            <person name="Neiman D."/>
            <person name="Pearson M."/>
            <person name="Roberts A."/>
            <person name="Saif S."/>
            <person name="Shea T."/>
            <person name="Shenoy N."/>
            <person name="Sisk P."/>
            <person name="Stolte C."/>
            <person name="Sykes S."/>
            <person name="Walk T."/>
            <person name="White J."/>
            <person name="Yandava C."/>
            <person name="Haas B."/>
            <person name="Nusbaum C."/>
            <person name="Birren B."/>
        </authorList>
    </citation>
    <scope>NUCLEOTIDE SEQUENCE [LARGE SCALE GENOMIC DNA]</scope>
    <source>
        <strain evidence="6">R3-111a-1</strain>
    </source>
</reference>
<reference evidence="4" key="3">
    <citation type="submission" date="2010-09" db="EMBL/GenBank/DDBJ databases">
        <title>Annotation of Gaeumannomyces graminis var. tritici R3-111a-1.</title>
        <authorList>
            <consortium name="The Broad Institute Genome Sequencing Platform"/>
            <person name="Ma L.-J."/>
            <person name="Dead R."/>
            <person name="Young S.K."/>
            <person name="Zeng Q."/>
            <person name="Gargeya S."/>
            <person name="Fitzgerald M."/>
            <person name="Haas B."/>
            <person name="Abouelleil A."/>
            <person name="Alvarado L."/>
            <person name="Arachchi H.M."/>
            <person name="Berlin A."/>
            <person name="Brown A."/>
            <person name="Chapman S.B."/>
            <person name="Chen Z."/>
            <person name="Dunbar C."/>
            <person name="Freedman E."/>
            <person name="Gearin G."/>
            <person name="Gellesch M."/>
            <person name="Goldberg J."/>
            <person name="Griggs A."/>
            <person name="Gujja S."/>
            <person name="Heiman D."/>
            <person name="Howarth C."/>
            <person name="Larson L."/>
            <person name="Lui A."/>
            <person name="MacDonald P.J.P."/>
            <person name="Mehta T."/>
            <person name="Montmayeur A."/>
            <person name="Murphy C."/>
            <person name="Neiman D."/>
            <person name="Pearson M."/>
            <person name="Priest M."/>
            <person name="Roberts A."/>
            <person name="Saif S."/>
            <person name="Shea T."/>
            <person name="Shenoy N."/>
            <person name="Sisk P."/>
            <person name="Stolte C."/>
            <person name="Sykes S."/>
            <person name="Yandava C."/>
            <person name="Wortman J."/>
            <person name="Nusbaum C."/>
            <person name="Birren B."/>
        </authorList>
    </citation>
    <scope>NUCLEOTIDE SEQUENCE</scope>
    <source>
        <strain evidence="4">R3-111a-1</strain>
    </source>
</reference>
<feature type="compositionally biased region" description="Basic residues" evidence="2">
    <location>
        <begin position="72"/>
        <end position="82"/>
    </location>
</feature>
<dbReference type="InterPro" id="IPR011990">
    <property type="entry name" value="TPR-like_helical_dom_sf"/>
</dbReference>
<feature type="region of interest" description="Disordered" evidence="2">
    <location>
        <begin position="1"/>
        <end position="84"/>
    </location>
</feature>
<dbReference type="SMART" id="SM00671">
    <property type="entry name" value="SEL1"/>
    <property type="match status" value="2"/>
</dbReference>
<dbReference type="GO" id="GO:0036503">
    <property type="term" value="P:ERAD pathway"/>
    <property type="evidence" value="ECO:0007669"/>
    <property type="project" value="TreeGrafter"/>
</dbReference>
<dbReference type="PANTHER" id="PTHR11102">
    <property type="entry name" value="SEL-1-LIKE PROTEIN"/>
    <property type="match status" value="1"/>
</dbReference>
<dbReference type="EnsemblFungi" id="EJT79621">
    <property type="protein sequence ID" value="EJT79621"/>
    <property type="gene ID" value="GGTG_04705"/>
</dbReference>
<dbReference type="EMBL" id="GL385396">
    <property type="protein sequence ID" value="EJT79621.1"/>
    <property type="molecule type" value="Genomic_DNA"/>
</dbReference>
<evidence type="ECO:0000256" key="2">
    <source>
        <dbReference type="SAM" id="MobiDB-lite"/>
    </source>
</evidence>
<dbReference type="Proteomes" id="UP000006039">
    <property type="component" value="Unassembled WGS sequence"/>
</dbReference>
<proteinExistence type="inferred from homology"/>
<evidence type="ECO:0000313" key="4">
    <source>
        <dbReference type="EMBL" id="EJT79621.1"/>
    </source>
</evidence>
<feature type="region of interest" description="Disordered" evidence="2">
    <location>
        <begin position="342"/>
        <end position="364"/>
    </location>
</feature>
<dbReference type="GO" id="GO:0005789">
    <property type="term" value="C:endoplasmic reticulum membrane"/>
    <property type="evidence" value="ECO:0007669"/>
    <property type="project" value="TreeGrafter"/>
</dbReference>
<evidence type="ECO:0000256" key="3">
    <source>
        <dbReference type="SAM" id="Phobius"/>
    </source>
</evidence>
<comment type="similarity">
    <text evidence="1">Belongs to the sel-1 family.</text>
</comment>
<accession>J3NTV6</accession>
<feature type="compositionally biased region" description="Basic and acidic residues" evidence="2">
    <location>
        <begin position="15"/>
        <end position="27"/>
    </location>
</feature>
<keyword evidence="3" id="KW-1133">Transmembrane helix</keyword>
<evidence type="ECO:0000313" key="6">
    <source>
        <dbReference type="Proteomes" id="UP000006039"/>
    </source>
</evidence>
<dbReference type="VEuPathDB" id="FungiDB:GGTG_04705"/>
<keyword evidence="3" id="KW-0812">Transmembrane</keyword>
<dbReference type="RefSeq" id="XP_009220766.1">
    <property type="nucleotide sequence ID" value="XM_009222502.1"/>
</dbReference>